<dbReference type="InterPro" id="IPR050330">
    <property type="entry name" value="Bact_OuterMem_StrucFunc"/>
</dbReference>
<evidence type="ECO:0000259" key="5">
    <source>
        <dbReference type="PROSITE" id="PS51123"/>
    </source>
</evidence>
<keyword evidence="3" id="KW-0998">Cell outer membrane</keyword>
<dbReference type="PRINTS" id="PR01021">
    <property type="entry name" value="OMPADOMAIN"/>
</dbReference>
<dbReference type="Pfam" id="PF07676">
    <property type="entry name" value="PD40"/>
    <property type="match status" value="1"/>
</dbReference>
<reference evidence="6" key="1">
    <citation type="journal article" date="2023" name="Comput. Struct. Biotechnol. J.">
        <title>Discovery of a novel marine Bacteroidetes with a rich repertoire of carbohydrate-active enzymes.</title>
        <authorList>
            <person name="Chen B."/>
            <person name="Liu G."/>
            <person name="Chen Q."/>
            <person name="Wang H."/>
            <person name="Liu L."/>
            <person name="Tang K."/>
        </authorList>
    </citation>
    <scope>NUCLEOTIDE SEQUENCE</scope>
    <source>
        <strain evidence="6">TK19036</strain>
    </source>
</reference>
<dbReference type="InterPro" id="IPR019734">
    <property type="entry name" value="TPR_rpt"/>
</dbReference>
<dbReference type="Pfam" id="PF00691">
    <property type="entry name" value="OmpA"/>
    <property type="match status" value="1"/>
</dbReference>
<feature type="domain" description="OmpA-like" evidence="5">
    <location>
        <begin position="863"/>
        <end position="976"/>
    </location>
</feature>
<comment type="subcellular location">
    <subcellularLocation>
        <location evidence="1">Cell outer membrane</location>
    </subcellularLocation>
</comment>
<reference evidence="6" key="2">
    <citation type="journal article" date="2024" name="Antonie Van Leeuwenhoek">
        <title>Roseihalotalea indica gen. nov., sp. nov., a halophilic Bacteroidetes from mesopelagic Southwest Indian Ocean with higher carbohydrate metabolic potential.</title>
        <authorList>
            <person name="Chen B."/>
            <person name="Zhang M."/>
            <person name="Lin D."/>
            <person name="Ye J."/>
            <person name="Tang K."/>
        </authorList>
    </citation>
    <scope>NUCLEOTIDE SEQUENCE</scope>
    <source>
        <strain evidence="6">TK19036</strain>
    </source>
</reference>
<dbReference type="PROSITE" id="PS51123">
    <property type="entry name" value="OMPA_2"/>
    <property type="match status" value="1"/>
</dbReference>
<evidence type="ECO:0000256" key="2">
    <source>
        <dbReference type="ARBA" id="ARBA00023136"/>
    </source>
</evidence>
<accession>A0AA49JDP5</accession>
<dbReference type="PANTHER" id="PTHR30329">
    <property type="entry name" value="STATOR ELEMENT OF FLAGELLAR MOTOR COMPLEX"/>
    <property type="match status" value="1"/>
</dbReference>
<gene>
    <name evidence="6" type="ORF">K4G66_27810</name>
</gene>
<organism evidence="6">
    <name type="scientific">Roseihalotalea indica</name>
    <dbReference type="NCBI Taxonomy" id="2867963"/>
    <lineage>
        <taxon>Bacteria</taxon>
        <taxon>Pseudomonadati</taxon>
        <taxon>Bacteroidota</taxon>
        <taxon>Cytophagia</taxon>
        <taxon>Cytophagales</taxon>
        <taxon>Catalimonadaceae</taxon>
        <taxon>Roseihalotalea</taxon>
    </lineage>
</organism>
<evidence type="ECO:0000256" key="4">
    <source>
        <dbReference type="PROSITE-ProRule" id="PRU00473"/>
    </source>
</evidence>
<keyword evidence="2 4" id="KW-0472">Membrane</keyword>
<dbReference type="GO" id="GO:0009279">
    <property type="term" value="C:cell outer membrane"/>
    <property type="evidence" value="ECO:0007669"/>
    <property type="project" value="UniProtKB-SubCell"/>
</dbReference>
<dbReference type="SUPFAM" id="SSF48452">
    <property type="entry name" value="TPR-like"/>
    <property type="match status" value="1"/>
</dbReference>
<protein>
    <submittedName>
        <fullName evidence="6">OmpA family protein</fullName>
    </submittedName>
</protein>
<dbReference type="SUPFAM" id="SSF82171">
    <property type="entry name" value="DPP6 N-terminal domain-like"/>
    <property type="match status" value="1"/>
</dbReference>
<dbReference type="InterPro" id="IPR011990">
    <property type="entry name" value="TPR-like_helical_dom_sf"/>
</dbReference>
<dbReference type="CDD" id="cd07185">
    <property type="entry name" value="OmpA_C-like"/>
    <property type="match status" value="1"/>
</dbReference>
<name>A0AA49JDP5_9BACT</name>
<dbReference type="InterPro" id="IPR011659">
    <property type="entry name" value="WD40"/>
</dbReference>
<evidence type="ECO:0000256" key="3">
    <source>
        <dbReference type="ARBA" id="ARBA00023237"/>
    </source>
</evidence>
<sequence length="1036" mass="119005">MRGVSILILFIQIIIGISGVVTVSLAKPDPTRELLRSAFDYYNQGQYYEAIRFYEEALLIDSTLSEAHYYMADCYQYLFQYELASKHYKSVDPTHKPEYPLLAMNLGLVQKSLGNYEQAETHFKEFAQQPNKQLENNEYWLERAKDELASLAKIRKPPFAPQINPNIVKLPSPVNTESHDFAAVPYRDSSHIVITSTRMGSKGNQYHVQHGEAFSDNYVFLADSNHWKETTQIHHFTNVNSTLDDGPGVLSEDGNTYYFTRTTHQGDYHIYYSLFVNNQWKMPRPLPAPVNLPGYVSKHPALSASGDTLFFSSDRPGGLGKSDLWMSVRHQDEWQHPINLGPSINTSNHETSPHWNAETETLFFASNGHPGWGGFDLFTTTILPYDLPSQVINLGKPLNSSKDDTYIWVGKNYGYVTSNRDSTLGNFDIYKYQYDNESKVLLSLTSESFWDLWASRLGLSDEEQREAQKFFSTLPSEEQDAMQRAVRKRIFNTLLAEGTIEDILSMDESQQFLSVHGEKIQEMVENQIAFYLNFQIPTWKDETRKWFSALEPNEKDKIEKIVQTMVIQSLLQQEDASVLQGDYQYEELSAEQFTWVEQTTAQGVRSFREFADEFIALEEVFEWQTLSPEEKEQLSRELSYRHFSSVALSSDETLEQVRYRYEQLPIDKQEQIDRLAQALIVNGKASNNVQLNEDAFQLEVLSSEEQRSLARLVVYRAEEMRKRNAGDNKMEAYVWEELPQETKYKLQRGGTNRQFAKRIVSDPSIQNQSYRQQINLHALLQANPDVVTIRGRIKQTQSKGVSVPVSLGTKYNRLRTQTDSEGVFSFSKVNYLQSSQIFLGEAETSMSEMLSLYLEEIEIIVDQDSLFTESFDHIYFETNSYQLTGEAVPVLSRIVNFHQSHPDVTIQIHAYADSTGSRSFNYQLSKKRSESVFSSLVSKGVDSNKLKLVPKGKEETNQSNDLAYSRRVEFKITGTNTTFNPTREIYLISSNTDLDVVARRYKKTVKQILEDNPGLGEKPSPYSVIKITTNLINYER</sequence>
<dbReference type="SMART" id="SM00028">
    <property type="entry name" value="TPR"/>
    <property type="match status" value="3"/>
</dbReference>
<dbReference type="InterPro" id="IPR006665">
    <property type="entry name" value="OmpA-like"/>
</dbReference>
<dbReference type="SUPFAM" id="SSF103088">
    <property type="entry name" value="OmpA-like"/>
    <property type="match status" value="1"/>
</dbReference>
<evidence type="ECO:0000256" key="1">
    <source>
        <dbReference type="ARBA" id="ARBA00004442"/>
    </source>
</evidence>
<dbReference type="Gene3D" id="3.30.1330.60">
    <property type="entry name" value="OmpA-like domain"/>
    <property type="match status" value="1"/>
</dbReference>
<proteinExistence type="predicted"/>
<evidence type="ECO:0000313" key="6">
    <source>
        <dbReference type="EMBL" id="WKN36176.1"/>
    </source>
</evidence>
<dbReference type="InterPro" id="IPR006664">
    <property type="entry name" value="OMP_bac"/>
</dbReference>
<dbReference type="InterPro" id="IPR036737">
    <property type="entry name" value="OmpA-like_sf"/>
</dbReference>
<dbReference type="Gene3D" id="1.25.40.10">
    <property type="entry name" value="Tetratricopeptide repeat domain"/>
    <property type="match status" value="1"/>
</dbReference>
<dbReference type="AlphaFoldDB" id="A0AA49JDP5"/>
<dbReference type="EMBL" id="CP120682">
    <property type="protein sequence ID" value="WKN36176.1"/>
    <property type="molecule type" value="Genomic_DNA"/>
</dbReference>
<dbReference type="PANTHER" id="PTHR30329:SF21">
    <property type="entry name" value="LIPOPROTEIN YIAD-RELATED"/>
    <property type="match status" value="1"/>
</dbReference>